<dbReference type="InterPro" id="IPR043561">
    <property type="entry name" value="LHW-like"/>
</dbReference>
<dbReference type="Pfam" id="PF14215">
    <property type="entry name" value="bHLH-MYC_N"/>
    <property type="match status" value="1"/>
</dbReference>
<evidence type="ECO:0000259" key="7">
    <source>
        <dbReference type="Pfam" id="PF23176"/>
    </source>
</evidence>
<reference evidence="8 9" key="1">
    <citation type="submission" date="2024-01" db="EMBL/GenBank/DDBJ databases">
        <title>The complete chloroplast genome sequence of Lithospermum erythrorhizon: insights into the phylogenetic relationship among Boraginaceae species and the maternal lineages of purple gromwells.</title>
        <authorList>
            <person name="Okada T."/>
            <person name="Watanabe K."/>
        </authorList>
    </citation>
    <scope>NUCLEOTIDE SEQUENCE [LARGE SCALE GENOMIC DNA]</scope>
</reference>
<keyword evidence="3" id="KW-0804">Transcription</keyword>
<evidence type="ECO:0000256" key="2">
    <source>
        <dbReference type="ARBA" id="ARBA00023015"/>
    </source>
</evidence>
<dbReference type="EMBL" id="BAABME010004732">
    <property type="protein sequence ID" value="GAA0163374.1"/>
    <property type="molecule type" value="Genomic_DNA"/>
</dbReference>
<dbReference type="GO" id="GO:0003700">
    <property type="term" value="F:DNA-binding transcription factor activity"/>
    <property type="evidence" value="ECO:0007669"/>
    <property type="project" value="InterPro"/>
</dbReference>
<comment type="subcellular location">
    <subcellularLocation>
        <location evidence="1">Nucleus</location>
    </subcellularLocation>
</comment>
<evidence type="ECO:0000256" key="4">
    <source>
        <dbReference type="ARBA" id="ARBA00023242"/>
    </source>
</evidence>
<evidence type="ECO:0000256" key="1">
    <source>
        <dbReference type="ARBA" id="ARBA00004123"/>
    </source>
</evidence>
<keyword evidence="2" id="KW-0805">Transcription regulation</keyword>
<feature type="domain" description="Transcription factor MYC/MYB N-terminal" evidence="6">
    <location>
        <begin position="6"/>
        <end position="175"/>
    </location>
</feature>
<dbReference type="AlphaFoldDB" id="A0AAV3QI22"/>
<dbReference type="InterPro" id="IPR025610">
    <property type="entry name" value="MYC/MYB_N"/>
</dbReference>
<dbReference type="Pfam" id="PF23176">
    <property type="entry name" value="bHLH_LHW"/>
    <property type="match status" value="1"/>
</dbReference>
<dbReference type="PANTHER" id="PTHR46196">
    <property type="entry name" value="TRANSCRIPTION FACTOR BHLH155-LIKE ISOFORM X1-RELATED"/>
    <property type="match status" value="1"/>
</dbReference>
<dbReference type="InterPro" id="IPR011598">
    <property type="entry name" value="bHLH_dom"/>
</dbReference>
<sequence length="661" mass="74100">METSLLRVFLQSLCHGTPWNYVVFWKLQKGHDMVLTWEDGYCDMSGEAGHMGSIADDVYSKSLDEVLNPKFEILSRYSSGFAVSEMSDCCYSFGKGIIGEVASSGMPLWLFSDHILPDGYSSSLITQCPDEWLPQFAAGIKTILLIPSIPDGVLQLGSLETVVEDVELVAIVKDMLAAHQELAKNPSPFMLSEETHHLPMISCHVENVMKSYTSTGSSIIENPVIIDYVVSKEDLPSIAHHRFRSKKNTLNIGDAEDLIHLNLFEQKNNMCKSPNMNKIDAVTVYGENSSNIIQYYLGGSEPYPIDDYTMSIDQMTDSMLSCPKYSELQEALGLHITGHGQSKLDPGRIETVSFDCTGNFSYNRVTPSSDPNEHFIEGGGNGRNLLKAAGIDMAFNSKKRKHWADSTDHIGYKNSRLTLEDSIPLSSFTSASLDQENWTNSLLSPASCMTTEDHQQDKECNFVYHEKELKPPRSKKRRAGPALSHKSRPRDRQLLQDRLRELRELVPDGKNCSIDGLLDKTAKHLVFLKGVSDRSNKLREQSVEEVLAEGSRTGLESNQNGMSWAIEVGGEKNICPIIVKDLKIPRHMLIQIVCDDFVRFLEITEVIHQLELTVLRGVLDQQSDSKLANFIVEVPEKLHRLDIFWPLMQLVQSSVPAQEKN</sequence>
<dbReference type="PANTHER" id="PTHR46196:SF3">
    <property type="entry name" value="TRANSCRIPTION FACTOR LHW-LIKE ISOFORM X1"/>
    <property type="match status" value="1"/>
</dbReference>
<accession>A0AAV3QI22</accession>
<keyword evidence="9" id="KW-1185">Reference proteome</keyword>
<protein>
    <submittedName>
        <fullName evidence="8">Basic helix-loop-helix transcription factor</fullName>
    </submittedName>
</protein>
<feature type="domain" description="BHLH" evidence="7">
    <location>
        <begin position="487"/>
        <end position="541"/>
    </location>
</feature>
<organism evidence="8 9">
    <name type="scientific">Lithospermum erythrorhizon</name>
    <name type="common">Purple gromwell</name>
    <name type="synonym">Lithospermum officinale var. erythrorhizon</name>
    <dbReference type="NCBI Taxonomy" id="34254"/>
    <lineage>
        <taxon>Eukaryota</taxon>
        <taxon>Viridiplantae</taxon>
        <taxon>Streptophyta</taxon>
        <taxon>Embryophyta</taxon>
        <taxon>Tracheophyta</taxon>
        <taxon>Spermatophyta</taxon>
        <taxon>Magnoliopsida</taxon>
        <taxon>eudicotyledons</taxon>
        <taxon>Gunneridae</taxon>
        <taxon>Pentapetalae</taxon>
        <taxon>asterids</taxon>
        <taxon>lamiids</taxon>
        <taxon>Boraginales</taxon>
        <taxon>Boraginaceae</taxon>
        <taxon>Boraginoideae</taxon>
        <taxon>Lithospermeae</taxon>
        <taxon>Lithospermum</taxon>
    </lineage>
</organism>
<evidence type="ECO:0000313" key="9">
    <source>
        <dbReference type="Proteomes" id="UP001454036"/>
    </source>
</evidence>
<name>A0AAV3QI22_LITER</name>
<evidence type="ECO:0000256" key="3">
    <source>
        <dbReference type="ARBA" id="ARBA00023163"/>
    </source>
</evidence>
<evidence type="ECO:0000313" key="8">
    <source>
        <dbReference type="EMBL" id="GAA0163374.1"/>
    </source>
</evidence>
<dbReference type="GO" id="GO:0046983">
    <property type="term" value="F:protein dimerization activity"/>
    <property type="evidence" value="ECO:0007669"/>
    <property type="project" value="InterPro"/>
</dbReference>
<comment type="caution">
    <text evidence="8">The sequence shown here is derived from an EMBL/GenBank/DDBJ whole genome shotgun (WGS) entry which is preliminary data.</text>
</comment>
<evidence type="ECO:0000259" key="6">
    <source>
        <dbReference type="Pfam" id="PF14215"/>
    </source>
</evidence>
<dbReference type="Proteomes" id="UP001454036">
    <property type="component" value="Unassembled WGS sequence"/>
</dbReference>
<feature type="compositionally biased region" description="Basic residues" evidence="5">
    <location>
        <begin position="472"/>
        <end position="489"/>
    </location>
</feature>
<keyword evidence="4" id="KW-0539">Nucleus</keyword>
<evidence type="ECO:0000256" key="5">
    <source>
        <dbReference type="SAM" id="MobiDB-lite"/>
    </source>
</evidence>
<dbReference type="GO" id="GO:0005634">
    <property type="term" value="C:nucleus"/>
    <property type="evidence" value="ECO:0007669"/>
    <property type="project" value="UniProtKB-SubCell"/>
</dbReference>
<gene>
    <name evidence="8" type="ORF">LIER_19258</name>
</gene>
<feature type="region of interest" description="Disordered" evidence="5">
    <location>
        <begin position="465"/>
        <end position="493"/>
    </location>
</feature>
<proteinExistence type="predicted"/>